<comment type="similarity">
    <text evidence="1">Belongs to the N(4)/N(6)-methyltransferase family. N(4) subfamily.</text>
</comment>
<evidence type="ECO:0000256" key="6">
    <source>
        <dbReference type="ARBA" id="ARBA00023125"/>
    </source>
</evidence>
<dbReference type="Proteomes" id="UP001551210">
    <property type="component" value="Unassembled WGS sequence"/>
</dbReference>
<evidence type="ECO:0000256" key="1">
    <source>
        <dbReference type="ARBA" id="ARBA00010203"/>
    </source>
</evidence>
<dbReference type="PRINTS" id="PR00508">
    <property type="entry name" value="S21N4MTFRASE"/>
</dbReference>
<keyword evidence="6" id="KW-0238">DNA-binding</keyword>
<keyword evidence="4" id="KW-0949">S-adenosyl-L-methionine</keyword>
<name>A0ABV3CTY7_STREX</name>
<evidence type="ECO:0000259" key="10">
    <source>
        <dbReference type="Pfam" id="PF01555"/>
    </source>
</evidence>
<feature type="domain" description="DNA methylase N-4/N-6" evidence="10">
    <location>
        <begin position="29"/>
        <end position="279"/>
    </location>
</feature>
<sequence>MAEYYRDEQVTLLLGDAVEEMRTLPDASVDCIVTSPPYYGLRDYGAAGQYGLEETPAAYVETMRQVFAEAYRVLADDGTLWLNLGDSYSNPSSSGTTGATARARATRHGVQLRASSTERPAKSLLMLPERVCLALQDDGWILRNKITWHKIDAMPESVRDRLARKTEPIYLLTKAQRYHFDLDAIREPQAASTAARSDSTPGATRNPGDLWAQPLAHYPGAHFATFPLAIPLRCIKAGCRPDGTVLDPFSGSGTTGAAGRQLGRRYVGIDINPAYHDLARARFAQGVLDLSA</sequence>
<dbReference type="Pfam" id="PF01555">
    <property type="entry name" value="N6_N4_Mtase"/>
    <property type="match status" value="1"/>
</dbReference>
<comment type="caution">
    <text evidence="11">The sequence shown here is derived from an EMBL/GenBank/DDBJ whole genome shotgun (WGS) entry which is preliminary data.</text>
</comment>
<evidence type="ECO:0000313" key="12">
    <source>
        <dbReference type="Proteomes" id="UP001551210"/>
    </source>
</evidence>
<keyword evidence="12" id="KW-1185">Reference proteome</keyword>
<dbReference type="EC" id="2.1.1.-" evidence="8"/>
<keyword evidence="3 11" id="KW-0808">Transferase</keyword>
<gene>
    <name evidence="11" type="ORF">AB0A76_09125</name>
</gene>
<evidence type="ECO:0000256" key="7">
    <source>
        <dbReference type="ARBA" id="ARBA00049120"/>
    </source>
</evidence>
<dbReference type="InterPro" id="IPR002941">
    <property type="entry name" value="DNA_methylase_N4/N6"/>
</dbReference>
<dbReference type="InterPro" id="IPR017985">
    <property type="entry name" value="MeTrfase_CN4_CS"/>
</dbReference>
<reference evidence="11 12" key="1">
    <citation type="submission" date="2024-06" db="EMBL/GenBank/DDBJ databases">
        <title>The Natural Products Discovery Center: Release of the First 8490 Sequenced Strains for Exploring Actinobacteria Biosynthetic Diversity.</title>
        <authorList>
            <person name="Kalkreuter E."/>
            <person name="Kautsar S.A."/>
            <person name="Yang D."/>
            <person name="Bader C.D."/>
            <person name="Teijaro C.N."/>
            <person name="Fluegel L."/>
            <person name="Davis C.M."/>
            <person name="Simpson J.R."/>
            <person name="Lauterbach L."/>
            <person name="Steele A.D."/>
            <person name="Gui C."/>
            <person name="Meng S."/>
            <person name="Li G."/>
            <person name="Viehrig K."/>
            <person name="Ye F."/>
            <person name="Su P."/>
            <person name="Kiefer A.F."/>
            <person name="Nichols A."/>
            <person name="Cepeda A.J."/>
            <person name="Yan W."/>
            <person name="Fan B."/>
            <person name="Jiang Y."/>
            <person name="Adhikari A."/>
            <person name="Zheng C.-J."/>
            <person name="Schuster L."/>
            <person name="Cowan T.M."/>
            <person name="Smanski M.J."/>
            <person name="Chevrette M.G."/>
            <person name="De Carvalho L.P.S."/>
            <person name="Shen B."/>
        </authorList>
    </citation>
    <scope>NUCLEOTIDE SEQUENCE [LARGE SCALE GENOMIC DNA]</scope>
    <source>
        <strain evidence="11 12">NPDC045705</strain>
    </source>
</reference>
<dbReference type="GO" id="GO:0008168">
    <property type="term" value="F:methyltransferase activity"/>
    <property type="evidence" value="ECO:0007669"/>
    <property type="project" value="UniProtKB-KW"/>
</dbReference>
<dbReference type="Gene3D" id="3.40.50.150">
    <property type="entry name" value="Vaccinia Virus protein VP39"/>
    <property type="match status" value="1"/>
</dbReference>
<evidence type="ECO:0000313" key="11">
    <source>
        <dbReference type="EMBL" id="MEU7293351.1"/>
    </source>
</evidence>
<dbReference type="EMBL" id="JBEZAM010000008">
    <property type="protein sequence ID" value="MEU7293351.1"/>
    <property type="molecule type" value="Genomic_DNA"/>
</dbReference>
<dbReference type="GO" id="GO:0032259">
    <property type="term" value="P:methylation"/>
    <property type="evidence" value="ECO:0007669"/>
    <property type="project" value="UniProtKB-KW"/>
</dbReference>
<evidence type="ECO:0000256" key="9">
    <source>
        <dbReference type="SAM" id="MobiDB-lite"/>
    </source>
</evidence>
<dbReference type="CDD" id="cd02440">
    <property type="entry name" value="AdoMet_MTases"/>
    <property type="match status" value="1"/>
</dbReference>
<keyword evidence="2 11" id="KW-0489">Methyltransferase</keyword>
<keyword evidence="5" id="KW-0680">Restriction system</keyword>
<proteinExistence type="inferred from homology"/>
<dbReference type="InterPro" id="IPR001091">
    <property type="entry name" value="RM_Methyltransferase"/>
</dbReference>
<evidence type="ECO:0000256" key="2">
    <source>
        <dbReference type="ARBA" id="ARBA00022603"/>
    </source>
</evidence>
<organism evidence="11 12">
    <name type="scientific">Streptomyces exfoliatus</name>
    <name type="common">Streptomyces hydrogenans</name>
    <dbReference type="NCBI Taxonomy" id="1905"/>
    <lineage>
        <taxon>Bacteria</taxon>
        <taxon>Bacillati</taxon>
        <taxon>Actinomycetota</taxon>
        <taxon>Actinomycetes</taxon>
        <taxon>Kitasatosporales</taxon>
        <taxon>Streptomycetaceae</taxon>
        <taxon>Streptomyces</taxon>
    </lineage>
</organism>
<dbReference type="RefSeq" id="WP_359205705.1">
    <property type="nucleotide sequence ID" value="NZ_JBEZAM010000008.1"/>
</dbReference>
<evidence type="ECO:0000256" key="5">
    <source>
        <dbReference type="ARBA" id="ARBA00022747"/>
    </source>
</evidence>
<feature type="region of interest" description="Disordered" evidence="9">
    <location>
        <begin position="89"/>
        <end position="114"/>
    </location>
</feature>
<accession>A0ABV3CTY7</accession>
<feature type="compositionally biased region" description="Low complexity" evidence="9">
    <location>
        <begin position="92"/>
        <end position="103"/>
    </location>
</feature>
<evidence type="ECO:0000256" key="4">
    <source>
        <dbReference type="ARBA" id="ARBA00022691"/>
    </source>
</evidence>
<dbReference type="PROSITE" id="PS00093">
    <property type="entry name" value="N4_MTASE"/>
    <property type="match status" value="1"/>
</dbReference>
<evidence type="ECO:0000256" key="8">
    <source>
        <dbReference type="RuleBase" id="RU362026"/>
    </source>
</evidence>
<evidence type="ECO:0000256" key="3">
    <source>
        <dbReference type="ARBA" id="ARBA00022679"/>
    </source>
</evidence>
<protein>
    <recommendedName>
        <fullName evidence="8">Methyltransferase</fullName>
        <ecNumber evidence="8">2.1.1.-</ecNumber>
    </recommendedName>
</protein>
<dbReference type="SUPFAM" id="SSF53335">
    <property type="entry name" value="S-adenosyl-L-methionine-dependent methyltransferases"/>
    <property type="match status" value="1"/>
</dbReference>
<comment type="catalytic activity">
    <reaction evidence="7">
        <text>a 2'-deoxycytidine in DNA + S-adenosyl-L-methionine = an N(4)-methyl-2'-deoxycytidine in DNA + S-adenosyl-L-homocysteine + H(+)</text>
        <dbReference type="Rhea" id="RHEA:16857"/>
        <dbReference type="Rhea" id="RHEA-COMP:11369"/>
        <dbReference type="Rhea" id="RHEA-COMP:13674"/>
        <dbReference type="ChEBI" id="CHEBI:15378"/>
        <dbReference type="ChEBI" id="CHEBI:57856"/>
        <dbReference type="ChEBI" id="CHEBI:59789"/>
        <dbReference type="ChEBI" id="CHEBI:85452"/>
        <dbReference type="ChEBI" id="CHEBI:137933"/>
        <dbReference type="EC" id="2.1.1.113"/>
    </reaction>
</comment>
<dbReference type="InterPro" id="IPR029063">
    <property type="entry name" value="SAM-dependent_MTases_sf"/>
</dbReference>